<dbReference type="STRING" id="1227739.Hsw_4166"/>
<name>W8FAU1_9BACT</name>
<proteinExistence type="predicted"/>
<evidence type="ECO:0000313" key="1">
    <source>
        <dbReference type="EMBL" id="AHJ99761.1"/>
    </source>
</evidence>
<reference evidence="1 2" key="1">
    <citation type="submission" date="2014-01" db="EMBL/GenBank/DDBJ databases">
        <title>Complete genome sequence of ionizing-radiation resistance bacterium Hymenobacter swuensis DY53.</title>
        <authorList>
            <person name="Jung J.-H."/>
            <person name="Jeong S.-W."/>
            <person name="Joe M.-H."/>
            <person name="Cho y.-j."/>
            <person name="Kim M.-K."/>
            <person name="Lim S.-Y."/>
        </authorList>
    </citation>
    <scope>NUCLEOTIDE SEQUENCE [LARGE SCALE GENOMIC DNA]</scope>
    <source>
        <strain evidence="1 2">DY53</strain>
    </source>
</reference>
<dbReference type="OrthoDB" id="949867at2"/>
<gene>
    <name evidence="1" type="ORF">Hsw_4166</name>
</gene>
<dbReference type="AlphaFoldDB" id="W8FAU1"/>
<keyword evidence="2" id="KW-1185">Reference proteome</keyword>
<dbReference type="EMBL" id="CP007145">
    <property type="protein sequence ID" value="AHJ99761.1"/>
    <property type="molecule type" value="Genomic_DNA"/>
</dbReference>
<dbReference type="RefSeq" id="WP_155833099.1">
    <property type="nucleotide sequence ID" value="NZ_CP007145.1"/>
</dbReference>
<dbReference type="Proteomes" id="UP000019423">
    <property type="component" value="Chromosome"/>
</dbReference>
<accession>W8FAU1</accession>
<sequence>MKLIRSPLYLALALLTQCSSCKEGDPAPEPLPELPPATQTGASTFGCLVNGKPYVAKGINQTGGDWFTLNKLSIGADMRSQGQKSTLSLLLSDTVSFGILTTTYKILSITQIFPPPQRVGFTVRANTDRCSYDGVNTRTGTLTLTRYDPVARIVAGRFAFTLYEPGCDTLRVTDGRFDVQF</sequence>
<dbReference type="HOGENOM" id="CLU_109826_1_0_10"/>
<dbReference type="KEGG" id="hsw:Hsw_4166"/>
<evidence type="ECO:0000313" key="2">
    <source>
        <dbReference type="Proteomes" id="UP000019423"/>
    </source>
</evidence>
<protein>
    <submittedName>
        <fullName evidence="1">Uncharacterized protein</fullName>
    </submittedName>
</protein>
<organism evidence="1 2">
    <name type="scientific">Hymenobacter swuensis DY53</name>
    <dbReference type="NCBI Taxonomy" id="1227739"/>
    <lineage>
        <taxon>Bacteria</taxon>
        <taxon>Pseudomonadati</taxon>
        <taxon>Bacteroidota</taxon>
        <taxon>Cytophagia</taxon>
        <taxon>Cytophagales</taxon>
        <taxon>Hymenobacteraceae</taxon>
        <taxon>Hymenobacter</taxon>
    </lineage>
</organism>